<proteinExistence type="predicted"/>
<reference evidence="3 4" key="1">
    <citation type="submission" date="2018-07" db="EMBL/GenBank/DDBJ databases">
        <title>The complete nuclear genome of the prasinophyte Chloropicon primus (CCMP1205).</title>
        <authorList>
            <person name="Pombert J.-F."/>
            <person name="Otis C."/>
            <person name="Turmel M."/>
            <person name="Lemieux C."/>
        </authorList>
    </citation>
    <scope>NUCLEOTIDE SEQUENCE [LARGE SCALE GENOMIC DNA]</scope>
    <source>
        <strain evidence="3 4">CCMP1205</strain>
    </source>
</reference>
<keyword evidence="4" id="KW-1185">Reference proteome</keyword>
<dbReference type="Gene3D" id="3.10.450.50">
    <property type="match status" value="1"/>
</dbReference>
<gene>
    <name evidence="3" type="ORF">A3770_16p77430</name>
</gene>
<feature type="compositionally biased region" description="Polar residues" evidence="1">
    <location>
        <begin position="92"/>
        <end position="101"/>
    </location>
</feature>
<feature type="domain" description="SnoaL-like" evidence="2">
    <location>
        <begin position="187"/>
        <end position="280"/>
    </location>
</feature>
<dbReference type="Proteomes" id="UP000316726">
    <property type="component" value="Chromosome 16"/>
</dbReference>
<dbReference type="InterPro" id="IPR037401">
    <property type="entry name" value="SnoaL-like"/>
</dbReference>
<feature type="compositionally biased region" description="Low complexity" evidence="1">
    <location>
        <begin position="76"/>
        <end position="91"/>
    </location>
</feature>
<dbReference type="EMBL" id="CP031049">
    <property type="protein sequence ID" value="QDZ25225.1"/>
    <property type="molecule type" value="Genomic_DNA"/>
</dbReference>
<accession>A0A5B8MZX1</accession>
<feature type="region of interest" description="Disordered" evidence="1">
    <location>
        <begin position="76"/>
        <end position="166"/>
    </location>
</feature>
<dbReference type="Pfam" id="PF12680">
    <property type="entry name" value="SnoaL_2"/>
    <property type="match status" value="1"/>
</dbReference>
<evidence type="ECO:0000313" key="4">
    <source>
        <dbReference type="Proteomes" id="UP000316726"/>
    </source>
</evidence>
<dbReference type="InterPro" id="IPR032710">
    <property type="entry name" value="NTF2-like_dom_sf"/>
</dbReference>
<protein>
    <recommendedName>
        <fullName evidence="2">SnoaL-like domain-containing protein</fullName>
    </recommendedName>
</protein>
<feature type="compositionally biased region" description="Low complexity" evidence="1">
    <location>
        <begin position="142"/>
        <end position="162"/>
    </location>
</feature>
<evidence type="ECO:0000259" key="2">
    <source>
        <dbReference type="Pfam" id="PF12680"/>
    </source>
</evidence>
<organism evidence="3 4">
    <name type="scientific">Chloropicon primus</name>
    <dbReference type="NCBI Taxonomy" id="1764295"/>
    <lineage>
        <taxon>Eukaryota</taxon>
        <taxon>Viridiplantae</taxon>
        <taxon>Chlorophyta</taxon>
        <taxon>Chloropicophyceae</taxon>
        <taxon>Chloropicales</taxon>
        <taxon>Chloropicaceae</taxon>
        <taxon>Chloropicon</taxon>
    </lineage>
</organism>
<dbReference type="AlphaFoldDB" id="A0A5B8MZX1"/>
<evidence type="ECO:0000313" key="3">
    <source>
        <dbReference type="EMBL" id="QDZ25225.1"/>
    </source>
</evidence>
<sequence>MLLTATRMLGTAEDVVEEEEDIPPSLRKGVRKRGKRRSFRTVFVTVSVVHRLKALLARRRASSCFCHQCKPKTKTETTMMKAKTSSSRSSSPQVIWRSNSEPARALRPAGSGKHTPNWIRSLSNTQELERKSRQACGEAERSLPASASAASAPQAPLSSSSSRGNENVMCKRHALRNLWKRYFAAINIRVSNFTKNPKARDLDSLGSILRDDMSLHEPGGVAQGKRAVIEATSKFSDPSISFELVHNFVDEGNSVTISEHVVEYGSKHFRLCGAVWWDIEEYGSGDGDGLYREDLVLTSSSLPAVKRIELFGKGMSLLPSGLDDDEEEEGDDDVLGAAASVRRTRGFGAAGEAGLGAVVARYIEALLADDYEAIRGMLCRNFRISALDGVKTRDSFVAWLEATTFRRKVQDVFVDHKAKTAYLKLLVQFDSSSARAVVVNLVQWDLRVDSIINIREYGTGFK</sequence>
<evidence type="ECO:0000256" key="1">
    <source>
        <dbReference type="SAM" id="MobiDB-lite"/>
    </source>
</evidence>
<dbReference type="SUPFAM" id="SSF54427">
    <property type="entry name" value="NTF2-like"/>
    <property type="match status" value="1"/>
</dbReference>
<name>A0A5B8MZX1_9CHLO</name>